<dbReference type="Pfam" id="PF01436">
    <property type="entry name" value="NHL"/>
    <property type="match status" value="5"/>
</dbReference>
<comment type="caution">
    <text evidence="5">The sequence shown here is derived from an EMBL/GenBank/DDBJ whole genome shotgun (WGS) entry which is preliminary data.</text>
</comment>
<feature type="repeat" description="NHL" evidence="2">
    <location>
        <begin position="274"/>
        <end position="309"/>
    </location>
</feature>
<feature type="domain" description="Teneurin NHL" evidence="4">
    <location>
        <begin position="553"/>
        <end position="648"/>
    </location>
</feature>
<evidence type="ECO:0000256" key="1">
    <source>
        <dbReference type="ARBA" id="ARBA00022737"/>
    </source>
</evidence>
<reference evidence="5" key="1">
    <citation type="submission" date="2023-03" db="EMBL/GenBank/DDBJ databases">
        <title>Chitinimonas shenzhenensis gen. nov., sp. nov., a novel member of family Burkholderiaceae isolated from activated sludge collected in Shen Zhen, China.</title>
        <authorList>
            <person name="Wang X."/>
        </authorList>
    </citation>
    <scope>NUCLEOTIDE SEQUENCE</scope>
    <source>
        <strain evidence="5">DQS-5</strain>
    </source>
</reference>
<evidence type="ECO:0000259" key="4">
    <source>
        <dbReference type="Pfam" id="PF25021"/>
    </source>
</evidence>
<dbReference type="SUPFAM" id="SSF101898">
    <property type="entry name" value="NHL repeat"/>
    <property type="match status" value="2"/>
</dbReference>
<dbReference type="InterPro" id="IPR011042">
    <property type="entry name" value="6-blade_b-propeller_TolB-like"/>
</dbReference>
<feature type="chain" id="PRO_5046469654" description="Teneurin NHL domain-containing protein" evidence="3">
    <location>
        <begin position="29"/>
        <end position="789"/>
    </location>
</feature>
<feature type="repeat" description="NHL" evidence="2">
    <location>
        <begin position="339"/>
        <end position="369"/>
    </location>
</feature>
<dbReference type="PANTHER" id="PTHR46388:SF2">
    <property type="entry name" value="NHL REPEAT-CONTAINING PROTEIN 2"/>
    <property type="match status" value="1"/>
</dbReference>
<evidence type="ECO:0000313" key="6">
    <source>
        <dbReference type="Proteomes" id="UP001172778"/>
    </source>
</evidence>
<dbReference type="PROSITE" id="PS51125">
    <property type="entry name" value="NHL"/>
    <property type="match status" value="3"/>
</dbReference>
<dbReference type="CDD" id="cd14953">
    <property type="entry name" value="NHL_like_1"/>
    <property type="match status" value="1"/>
</dbReference>
<dbReference type="InterPro" id="IPR056822">
    <property type="entry name" value="TEN_NHL"/>
</dbReference>
<feature type="repeat" description="NHL" evidence="2">
    <location>
        <begin position="164"/>
        <end position="194"/>
    </location>
</feature>
<protein>
    <recommendedName>
        <fullName evidence="4">Teneurin NHL domain-containing protein</fullName>
    </recommendedName>
</protein>
<organism evidence="5 6">
    <name type="scientific">Parachitinimonas caeni</name>
    <dbReference type="NCBI Taxonomy" id="3031301"/>
    <lineage>
        <taxon>Bacteria</taxon>
        <taxon>Pseudomonadati</taxon>
        <taxon>Pseudomonadota</taxon>
        <taxon>Betaproteobacteria</taxon>
        <taxon>Neisseriales</taxon>
        <taxon>Chitinibacteraceae</taxon>
        <taxon>Parachitinimonas</taxon>
    </lineage>
</organism>
<dbReference type="Pfam" id="PF25021">
    <property type="entry name" value="TEN_NHL"/>
    <property type="match status" value="2"/>
</dbReference>
<evidence type="ECO:0000256" key="3">
    <source>
        <dbReference type="SAM" id="SignalP"/>
    </source>
</evidence>
<accession>A0ABT7DTE9</accession>
<dbReference type="Proteomes" id="UP001172778">
    <property type="component" value="Unassembled WGS sequence"/>
</dbReference>
<keyword evidence="3" id="KW-0732">Signal</keyword>
<dbReference type="EMBL" id="JARRAF010000004">
    <property type="protein sequence ID" value="MDK2123351.1"/>
    <property type="molecule type" value="Genomic_DNA"/>
</dbReference>
<gene>
    <name evidence="5" type="ORF">PZA18_04715</name>
</gene>
<dbReference type="InterPro" id="IPR001258">
    <property type="entry name" value="NHL_repeat"/>
</dbReference>
<evidence type="ECO:0000313" key="5">
    <source>
        <dbReference type="EMBL" id="MDK2123351.1"/>
    </source>
</evidence>
<feature type="domain" description="Teneurin NHL" evidence="4">
    <location>
        <begin position="96"/>
        <end position="148"/>
    </location>
</feature>
<keyword evidence="1" id="KW-0677">Repeat</keyword>
<name>A0ABT7DTE9_9NEIS</name>
<dbReference type="PANTHER" id="PTHR46388">
    <property type="entry name" value="NHL REPEAT-CONTAINING PROTEIN 2"/>
    <property type="match status" value="1"/>
</dbReference>
<proteinExistence type="predicted"/>
<sequence length="789" mass="81504">MRHYKKTTLGLTALCAAFSLCFPVAANAGGLVTIAGNAKIEPAVATDVILRRPTAVATDSKGNLYIADTQRHMIRKIDGATGKSEVIAGTGALGFAGDNGPARLARFNSPEGIAVDAAGNVYVSDSLNQRIRRIDAATGIITTIAGTEFADYRGDNGPAKQAGFNYPTGLAFDRTGNLYVADSYNHRVRKIDMKSGIVTAFAGIQGDGGFSGDGGPAIGAQLANPTAIAFDQTGNMFIADAANNRIRRVDAVSGLLTTYAGTGATGMGGDGIAATAANFDWPQGVAVDASGNVYISDSSNNRLRKIDSRSKVISTLAGYGNTTYGGYDKDGVTANQTRLNNPAQIAIDPAGNLFVADSENHRIRKIDTKGLISTFAGVGDILGDGGPALSAPFVAPRAMAFDAVGNLYVADTDNNRVRMIDTKGRLATIAGGKRRGADGRIPDAEYAKAPAGVAVDASGNVYIADTGYHRILRRDGKTGVLSVIAGVETAGYGGDDGPAIDAAFNKPAGLAVDKGGNLYIADSLNGLIRRIHAKTGVITTIAGGGEELADGVLATQADIGAPAHIAMSQDGHLLIADWTHHLVRKVNLFDGTITTIAGNGKTSKGAGLYAGDGGPAVVASLNFPASLSVAPNGDIYIADTLNHAIRRVDAKTGTIDTVAGSGAAGFNGDGMPGKAALLSQPRAVAVDAKGNLFFADSGNNRIRGLPADNQKSDADRVLDWAVQTYPTILQPADAPSLTAGGYYYRYFEGTNRYVGVRDDRVYYLDANGGALNDLGSLADYLKRATSIGN</sequence>
<dbReference type="Gene3D" id="2.120.10.30">
    <property type="entry name" value="TolB, C-terminal domain"/>
    <property type="match status" value="6"/>
</dbReference>
<evidence type="ECO:0000256" key="2">
    <source>
        <dbReference type="PROSITE-ProRule" id="PRU00504"/>
    </source>
</evidence>
<keyword evidence="6" id="KW-1185">Reference proteome</keyword>
<feature type="signal peptide" evidence="3">
    <location>
        <begin position="1"/>
        <end position="28"/>
    </location>
</feature>
<dbReference type="SUPFAM" id="SSF75011">
    <property type="entry name" value="3-carboxy-cis,cis-mucoante lactonizing enzyme"/>
    <property type="match status" value="1"/>
</dbReference>
<dbReference type="RefSeq" id="WP_284099641.1">
    <property type="nucleotide sequence ID" value="NZ_JARRAF010000004.1"/>
</dbReference>